<feature type="compositionally biased region" description="Basic and acidic residues" evidence="1">
    <location>
        <begin position="1"/>
        <end position="24"/>
    </location>
</feature>
<evidence type="ECO:0000256" key="1">
    <source>
        <dbReference type="SAM" id="MobiDB-lite"/>
    </source>
</evidence>
<evidence type="ECO:0000256" key="2">
    <source>
        <dbReference type="SAM" id="Phobius"/>
    </source>
</evidence>
<dbReference type="Proteomes" id="UP001156921">
    <property type="component" value="Unassembled WGS sequence"/>
</dbReference>
<dbReference type="RefSeq" id="WP_284222384.1">
    <property type="nucleotide sequence ID" value="NZ_BSOY01000029.1"/>
</dbReference>
<comment type="caution">
    <text evidence="3">The sequence shown here is derived from an EMBL/GenBank/DDBJ whole genome shotgun (WGS) entry which is preliminary data.</text>
</comment>
<keyword evidence="2" id="KW-0812">Transmembrane</keyword>
<keyword evidence="4" id="KW-1185">Reference proteome</keyword>
<feature type="transmembrane region" description="Helical" evidence="2">
    <location>
        <begin position="31"/>
        <end position="51"/>
    </location>
</feature>
<reference evidence="4" key="1">
    <citation type="journal article" date="2019" name="Int. J. Syst. Evol. Microbiol.">
        <title>The Global Catalogue of Microorganisms (GCM) 10K type strain sequencing project: providing services to taxonomists for standard genome sequencing and annotation.</title>
        <authorList>
            <consortium name="The Broad Institute Genomics Platform"/>
            <consortium name="The Broad Institute Genome Sequencing Center for Infectious Disease"/>
            <person name="Wu L."/>
            <person name="Ma J."/>
        </authorList>
    </citation>
    <scope>NUCLEOTIDE SEQUENCE [LARGE SCALE GENOMIC DNA]</scope>
    <source>
        <strain evidence="4">NBRC 110107</strain>
    </source>
</reference>
<gene>
    <name evidence="3" type="ORF">GCM10007859_15400</name>
</gene>
<evidence type="ECO:0000313" key="4">
    <source>
        <dbReference type="Proteomes" id="UP001156921"/>
    </source>
</evidence>
<organism evidence="3 4">
    <name type="scientific">Brevundimonas denitrificans</name>
    <dbReference type="NCBI Taxonomy" id="1443434"/>
    <lineage>
        <taxon>Bacteria</taxon>
        <taxon>Pseudomonadati</taxon>
        <taxon>Pseudomonadota</taxon>
        <taxon>Alphaproteobacteria</taxon>
        <taxon>Caulobacterales</taxon>
        <taxon>Caulobacteraceae</taxon>
        <taxon>Brevundimonas</taxon>
    </lineage>
</organism>
<protein>
    <submittedName>
        <fullName evidence="3">Uncharacterized protein</fullName>
    </submittedName>
</protein>
<feature type="region of interest" description="Disordered" evidence="1">
    <location>
        <begin position="1"/>
        <end position="28"/>
    </location>
</feature>
<keyword evidence="2" id="KW-1133">Transmembrane helix</keyword>
<accession>A0ABQ6BHL3</accession>
<evidence type="ECO:0000313" key="3">
    <source>
        <dbReference type="EMBL" id="GLS01525.1"/>
    </source>
</evidence>
<dbReference type="EMBL" id="BSOY01000029">
    <property type="protein sequence ID" value="GLS01525.1"/>
    <property type="molecule type" value="Genomic_DNA"/>
</dbReference>
<proteinExistence type="predicted"/>
<name>A0ABQ6BHL3_9CAUL</name>
<keyword evidence="2" id="KW-0472">Membrane</keyword>
<sequence>MADPRNTDPADQDPRESEMGRRSDGSSMSPWLVIGVILLVAVAVYAISAVLV</sequence>